<gene>
    <name evidence="2" type="ORF">Ciccas_002468</name>
</gene>
<accession>A0ABD2QI63</accession>
<organism evidence="2 3">
    <name type="scientific">Cichlidogyrus casuarinus</name>
    <dbReference type="NCBI Taxonomy" id="1844966"/>
    <lineage>
        <taxon>Eukaryota</taxon>
        <taxon>Metazoa</taxon>
        <taxon>Spiralia</taxon>
        <taxon>Lophotrochozoa</taxon>
        <taxon>Platyhelminthes</taxon>
        <taxon>Monogenea</taxon>
        <taxon>Monopisthocotylea</taxon>
        <taxon>Dactylogyridea</taxon>
        <taxon>Ancyrocephalidae</taxon>
        <taxon>Cichlidogyrus</taxon>
    </lineage>
</organism>
<feature type="compositionally biased region" description="Basic and acidic residues" evidence="1">
    <location>
        <begin position="298"/>
        <end position="308"/>
    </location>
</feature>
<evidence type="ECO:0000256" key="1">
    <source>
        <dbReference type="SAM" id="MobiDB-lite"/>
    </source>
</evidence>
<sequence length="437" mass="47623">MQSQLREFYVLKQRTKHGSRVPDYDTEDYLDADLERQLRAIQVLKGSYVLPRVPPHRSRSNRYEYNNGRRTGRGSSEKSLRPCQHQKRAYQNPLPLSDASSSGSSIPDDHTRLKIARLRRSKKLAAAGKRTSASNQLFMSRSAYVVCSEGGQGSGSSSQVNPPASTVSCGGRPRIPNNKNEKRSRKMLPDAVHSTKGRRRSAAYVSFGLVDGPLTRHQKNPLTPVEEANGKSQEILNPPPSPSTEVNFSVQKSSSSARSSHTGTPNSAVSSSVSSSSCAPPTKSQGQDSSNPSLESSGAKEVKVTRKKEESLLKVTLKDAKAKNVFNAAFSASVSSGASSAEADSSREADSKKSDRFLRPPRGNQGQSEFKFEIPLEAREQAEGAEMADEDRNAQTTSTSTASSGAGNNSKRKKECTWKPFMMTFRNMNPESSLQDS</sequence>
<dbReference type="Proteomes" id="UP001626550">
    <property type="component" value="Unassembled WGS sequence"/>
</dbReference>
<reference evidence="2 3" key="1">
    <citation type="submission" date="2024-11" db="EMBL/GenBank/DDBJ databases">
        <title>Adaptive evolution of stress response genes in parasites aligns with host niche diversity.</title>
        <authorList>
            <person name="Hahn C."/>
            <person name="Resl P."/>
        </authorList>
    </citation>
    <scope>NUCLEOTIDE SEQUENCE [LARGE SCALE GENOMIC DNA]</scope>
    <source>
        <strain evidence="2">EGGRZ-B1_66</strain>
        <tissue evidence="2">Body</tissue>
    </source>
</reference>
<dbReference type="EMBL" id="JBJKFK010000194">
    <property type="protein sequence ID" value="KAL3318877.1"/>
    <property type="molecule type" value="Genomic_DNA"/>
</dbReference>
<feature type="compositionally biased region" description="Polar residues" evidence="1">
    <location>
        <begin position="278"/>
        <end position="296"/>
    </location>
</feature>
<feature type="compositionally biased region" description="Polar residues" evidence="1">
    <location>
        <begin position="426"/>
        <end position="437"/>
    </location>
</feature>
<feature type="compositionally biased region" description="Low complexity" evidence="1">
    <location>
        <begin position="267"/>
        <end position="277"/>
    </location>
</feature>
<comment type="caution">
    <text evidence="2">The sequence shown here is derived from an EMBL/GenBank/DDBJ whole genome shotgun (WGS) entry which is preliminary data.</text>
</comment>
<keyword evidence="3" id="KW-1185">Reference proteome</keyword>
<protein>
    <submittedName>
        <fullName evidence="2">Uncharacterized protein</fullName>
    </submittedName>
</protein>
<dbReference type="AlphaFoldDB" id="A0ABD2QI63"/>
<proteinExistence type="predicted"/>
<evidence type="ECO:0000313" key="3">
    <source>
        <dbReference type="Proteomes" id="UP001626550"/>
    </source>
</evidence>
<feature type="compositionally biased region" description="Low complexity" evidence="1">
    <location>
        <begin position="396"/>
        <end position="409"/>
    </location>
</feature>
<feature type="compositionally biased region" description="Basic and acidic residues" evidence="1">
    <location>
        <begin position="370"/>
        <end position="382"/>
    </location>
</feature>
<feature type="compositionally biased region" description="Basic and acidic residues" evidence="1">
    <location>
        <begin position="344"/>
        <end position="358"/>
    </location>
</feature>
<evidence type="ECO:0000313" key="2">
    <source>
        <dbReference type="EMBL" id="KAL3318877.1"/>
    </source>
</evidence>
<feature type="compositionally biased region" description="Low complexity" evidence="1">
    <location>
        <begin position="93"/>
        <end position="106"/>
    </location>
</feature>
<feature type="compositionally biased region" description="Low complexity" evidence="1">
    <location>
        <begin position="331"/>
        <end position="343"/>
    </location>
</feature>
<feature type="region of interest" description="Disordered" evidence="1">
    <location>
        <begin position="51"/>
        <end position="112"/>
    </location>
</feature>
<feature type="region of interest" description="Disordered" evidence="1">
    <location>
        <begin position="148"/>
        <end position="308"/>
    </location>
</feature>
<feature type="compositionally biased region" description="Low complexity" evidence="1">
    <location>
        <begin position="249"/>
        <end position="260"/>
    </location>
</feature>
<feature type="region of interest" description="Disordered" evidence="1">
    <location>
        <begin position="331"/>
        <end position="437"/>
    </location>
</feature>
<name>A0ABD2QI63_9PLAT</name>